<comment type="similarity">
    <text evidence="2">Belongs to the metallo-beta-lactamase superfamily. Glyoxalase II family.</text>
</comment>
<dbReference type="SMART" id="SM00849">
    <property type="entry name" value="Lactamase_B"/>
    <property type="match status" value="1"/>
</dbReference>
<evidence type="ECO:0000256" key="3">
    <source>
        <dbReference type="ARBA" id="ARBA00011738"/>
    </source>
</evidence>
<dbReference type="PANTHER" id="PTHR23200">
    <property type="entry name" value="METALLO-BETA-LACTAMASE DOMAIN-CONTAINING PROTEIN 1"/>
    <property type="match status" value="1"/>
</dbReference>
<dbReference type="Pfam" id="PF00753">
    <property type="entry name" value="Lactamase_B"/>
    <property type="match status" value="1"/>
</dbReference>
<dbReference type="CDD" id="cd07711">
    <property type="entry name" value="MBLAC1-like_MBL-fold"/>
    <property type="match status" value="1"/>
</dbReference>
<reference evidence="9" key="3">
    <citation type="submission" date="2020-05" db="EMBL/GenBank/DDBJ databases">
        <title>Electrophorus electricus (electric eel) genome, fEleEle1, primary haplotype.</title>
        <authorList>
            <person name="Myers G."/>
            <person name="Meyer A."/>
            <person name="Fedrigo O."/>
            <person name="Formenti G."/>
            <person name="Rhie A."/>
            <person name="Tracey A."/>
            <person name="Sims Y."/>
            <person name="Jarvis E.D."/>
        </authorList>
    </citation>
    <scope>NUCLEOTIDE SEQUENCE [LARGE SCALE GENOMIC DNA]</scope>
</reference>
<dbReference type="GO" id="GO:0005829">
    <property type="term" value="C:cytosol"/>
    <property type="evidence" value="ECO:0007669"/>
    <property type="project" value="UniProtKB-SubCell"/>
</dbReference>
<dbReference type="RefSeq" id="XP_026871436.2">
    <property type="nucleotide sequence ID" value="XM_027015635.2"/>
</dbReference>
<dbReference type="AlphaFoldDB" id="A0A4W4FI12"/>
<comment type="catalytic activity">
    <reaction evidence="6">
        <text>a ribonucleotidyl-ribonucleotide-RNA + H2O = a 3'-end ribonucleotide-RNA + a 5'-end 5'-phospho-ribonucleoside-RNA + H(+)</text>
        <dbReference type="Rhea" id="RHEA:68096"/>
        <dbReference type="Rhea" id="RHEA-COMP:15179"/>
        <dbReference type="Rhea" id="RHEA-COMP:17355"/>
        <dbReference type="Rhea" id="RHEA-COMP:17428"/>
        <dbReference type="ChEBI" id="CHEBI:15377"/>
        <dbReference type="ChEBI" id="CHEBI:15378"/>
        <dbReference type="ChEBI" id="CHEBI:74896"/>
        <dbReference type="ChEBI" id="CHEBI:138282"/>
        <dbReference type="ChEBI" id="CHEBI:173118"/>
    </reaction>
    <physiologicalReaction direction="left-to-right" evidence="6">
        <dbReference type="Rhea" id="RHEA:68097"/>
    </physiologicalReaction>
</comment>
<evidence type="ECO:0000313" key="9">
    <source>
        <dbReference type="Ensembl" id="ENSEEEP00000024394.2"/>
    </source>
</evidence>
<evidence type="ECO:0000256" key="7">
    <source>
        <dbReference type="ARBA" id="ARBA00045869"/>
    </source>
</evidence>
<dbReference type="InterPro" id="IPR001279">
    <property type="entry name" value="Metallo-B-lactamas"/>
</dbReference>
<accession>A0A4W4FI12</accession>
<dbReference type="Ensembl" id="ENSEEET00000024672.2">
    <property type="protein sequence ID" value="ENSEEEP00000024394.2"/>
    <property type="gene ID" value="ENSEEEG00000011827.2"/>
</dbReference>
<reference evidence="9" key="4">
    <citation type="submission" date="2025-08" db="UniProtKB">
        <authorList>
            <consortium name="Ensembl"/>
        </authorList>
    </citation>
    <scope>IDENTIFICATION</scope>
</reference>
<evidence type="ECO:0000256" key="6">
    <source>
        <dbReference type="ARBA" id="ARBA00044690"/>
    </source>
</evidence>
<evidence type="ECO:0000313" key="10">
    <source>
        <dbReference type="Proteomes" id="UP000314983"/>
    </source>
</evidence>
<evidence type="ECO:0000259" key="8">
    <source>
        <dbReference type="SMART" id="SM00849"/>
    </source>
</evidence>
<proteinExistence type="inferred from homology"/>
<dbReference type="SUPFAM" id="SSF56281">
    <property type="entry name" value="Metallo-hydrolase/oxidoreductase"/>
    <property type="match status" value="1"/>
</dbReference>
<dbReference type="InterPro" id="IPR039344">
    <property type="entry name" value="MBLAC1"/>
</dbReference>
<reference evidence="10" key="2">
    <citation type="journal article" date="2017" name="Sci. Adv.">
        <title>A tail of two voltages: Proteomic comparison of the three electric organs of the electric eel.</title>
        <authorList>
            <person name="Traeger L.L."/>
            <person name="Sabat G."/>
            <person name="Barrett-Wilt G.A."/>
            <person name="Wells G.B."/>
            <person name="Sussman M.R."/>
        </authorList>
    </citation>
    <scope>NUCLEOTIDE SEQUENCE [LARGE SCALE GENOMIC DNA]</scope>
</reference>
<dbReference type="OMA" id="RHVVCTH"/>
<reference evidence="10" key="1">
    <citation type="journal article" date="2014" name="Science">
        <title>Nonhuman genetics. Genomic basis for the convergent evolution of electric organs.</title>
        <authorList>
            <person name="Gallant J.R."/>
            <person name="Traeger L.L."/>
            <person name="Volkening J.D."/>
            <person name="Moffett H."/>
            <person name="Chen P.H."/>
            <person name="Novina C.D."/>
            <person name="Phillips G.N.Jr."/>
            <person name="Anand R."/>
            <person name="Wells G.B."/>
            <person name="Pinch M."/>
            <person name="Guth R."/>
            <person name="Unguez G.A."/>
            <person name="Albert J.S."/>
            <person name="Zakon H.H."/>
            <person name="Samanta M.P."/>
            <person name="Sussman M.R."/>
        </authorList>
    </citation>
    <scope>NUCLEOTIDE SEQUENCE [LARGE SCALE GENOMIC DNA]</scope>
</reference>
<evidence type="ECO:0000256" key="5">
    <source>
        <dbReference type="ARBA" id="ARBA00032988"/>
    </source>
</evidence>
<dbReference type="InterPro" id="IPR036866">
    <property type="entry name" value="RibonucZ/Hydroxyglut_hydro"/>
</dbReference>
<feature type="domain" description="Metallo-beta-lactamase" evidence="8">
    <location>
        <begin position="44"/>
        <end position="205"/>
    </location>
</feature>
<dbReference type="GeneTree" id="ENSGT00390000016193"/>
<sequence length="225" mass="24217">MMDMCSIIKTECADIKDILGEPYCIYVLKQGYCLAEPDGSFRADGTISLLIGPKIILVDTGGPWDRDFLLSKLTEKGLTPDDVSLVICTHGHSDHVGNLGLFSEATIVVGSDISQGDRYLPNQLAEGLPYPIDDHVAIIPTAGHTGRDVSVLVKGTAVGKVLVAGDLFECCTDEHSWKELSENPEVQEVSRQAALSIADVIIPGHGPLFKVFRETPKTNEVLGSV</sequence>
<keyword evidence="10" id="KW-1185">Reference proteome</keyword>
<evidence type="ECO:0000256" key="2">
    <source>
        <dbReference type="ARBA" id="ARBA00006759"/>
    </source>
</evidence>
<evidence type="ECO:0000256" key="1">
    <source>
        <dbReference type="ARBA" id="ARBA00004514"/>
    </source>
</evidence>
<dbReference type="STRING" id="8005.ENSEEEP00000024394"/>
<organism evidence="9 10">
    <name type="scientific">Electrophorus electricus</name>
    <name type="common">Electric eel</name>
    <name type="synonym">Gymnotus electricus</name>
    <dbReference type="NCBI Taxonomy" id="8005"/>
    <lineage>
        <taxon>Eukaryota</taxon>
        <taxon>Metazoa</taxon>
        <taxon>Chordata</taxon>
        <taxon>Craniata</taxon>
        <taxon>Vertebrata</taxon>
        <taxon>Euteleostomi</taxon>
        <taxon>Actinopterygii</taxon>
        <taxon>Neopterygii</taxon>
        <taxon>Teleostei</taxon>
        <taxon>Ostariophysi</taxon>
        <taxon>Gymnotiformes</taxon>
        <taxon>Gymnotoidei</taxon>
        <taxon>Gymnotidae</taxon>
        <taxon>Electrophorus</taxon>
    </lineage>
</organism>
<dbReference type="GeneID" id="113580824"/>
<dbReference type="Proteomes" id="UP000314983">
    <property type="component" value="Chromosome 19"/>
</dbReference>
<evidence type="ECO:0000256" key="4">
    <source>
        <dbReference type="ARBA" id="ARBA00014856"/>
    </source>
</evidence>
<name>A0A4W4FI12_ELEEL</name>
<dbReference type="PANTHER" id="PTHR23200:SF48">
    <property type="entry name" value="METALLO-BETA-LACTAMASE DOMAIN-CONTAINING PROTEIN 1"/>
    <property type="match status" value="1"/>
</dbReference>
<comment type="subunit">
    <text evidence="3">Homodimer.</text>
</comment>
<comment type="subcellular location">
    <subcellularLocation>
        <location evidence="1">Cytoplasm</location>
        <location evidence="1">Cytosol</location>
    </subcellularLocation>
</comment>
<comment type="function">
    <text evidence="7">Endoribonuclease that catalyzes the hydrolysis of histone-coding pre-mRNA 3'-end. Involved in histone pre-mRNA processing during the S-phase of the cell cycle, which is required for entering/progressing through S-phase. Cleaves histone pre-mRNA at a major and a minor cleavage site after the 5'-ACCCA-3' and the 5'-ACCCACA-3' sequence, respectively, and located downstream of the stem-loop. May require the presence of the HDE element located at the histone pre-RNA 3'-end to avoid non-specific cleavage.</text>
</comment>
<reference evidence="9" key="5">
    <citation type="submission" date="2025-09" db="UniProtKB">
        <authorList>
            <consortium name="Ensembl"/>
        </authorList>
    </citation>
    <scope>IDENTIFICATION</scope>
</reference>
<protein>
    <recommendedName>
        <fullName evidence="4">Metallo-beta-lactamase domain-containing protein 1</fullName>
    </recommendedName>
    <alternativeName>
        <fullName evidence="5">Endoribonuclease MBLAC1</fullName>
    </alternativeName>
</protein>
<dbReference type="Gene3D" id="3.60.15.10">
    <property type="entry name" value="Ribonuclease Z/Hydroxyacylglutathione hydrolase-like"/>
    <property type="match status" value="1"/>
</dbReference>
<gene>
    <name evidence="9" type="primary">MBLAC1</name>
</gene>